<dbReference type="Proteomes" id="UP000235547">
    <property type="component" value="Unassembled WGS sequence"/>
</dbReference>
<dbReference type="OrthoDB" id="9800873at2"/>
<reference evidence="9 10" key="1">
    <citation type="submission" date="2018-01" db="EMBL/GenBank/DDBJ databases">
        <title>Halomonas endophytica sp. nov., isolated from storage liquid in the stems of Populus euphratica.</title>
        <authorList>
            <person name="Chen C."/>
        </authorList>
    </citation>
    <scope>NUCLEOTIDE SEQUENCE [LARGE SCALE GENOMIC DNA]</scope>
    <source>
        <strain evidence="9 10">BZ-SZ-XJ27</strain>
    </source>
</reference>
<feature type="transmembrane region" description="Helical" evidence="8">
    <location>
        <begin position="244"/>
        <end position="261"/>
    </location>
</feature>
<evidence type="ECO:0000256" key="6">
    <source>
        <dbReference type="ARBA" id="ARBA00022989"/>
    </source>
</evidence>
<keyword evidence="5 8" id="KW-0812">Transmembrane</keyword>
<dbReference type="RefSeq" id="WP_102586722.1">
    <property type="nucleotide sequence ID" value="NZ_BNAE01000002.1"/>
</dbReference>
<gene>
    <name evidence="9" type="ORF">C1H70_02280</name>
</gene>
<dbReference type="InterPro" id="IPR002781">
    <property type="entry name" value="TM_pro_TauE-like"/>
</dbReference>
<evidence type="ECO:0000256" key="7">
    <source>
        <dbReference type="ARBA" id="ARBA00023136"/>
    </source>
</evidence>
<evidence type="ECO:0000256" key="5">
    <source>
        <dbReference type="ARBA" id="ARBA00022692"/>
    </source>
</evidence>
<keyword evidence="3" id="KW-0813">Transport</keyword>
<comment type="subcellular location">
    <subcellularLocation>
        <location evidence="1 8">Cell membrane</location>
        <topology evidence="1 8">Multi-pass membrane protein</topology>
    </subcellularLocation>
</comment>
<dbReference type="AlphaFoldDB" id="A0A2N7UNQ3"/>
<dbReference type="PANTHER" id="PTHR30269:SF32">
    <property type="entry name" value="MEMBRANE TRANSPORTER PROTEIN-RELATED"/>
    <property type="match status" value="1"/>
</dbReference>
<sequence length="266" mass="28731">MLVSFVFLMTQCSRRPGMVDLTGYEFFLVFLAFFLGGLLKGILGIGLPLMVLSILGVILSPTLVVALLVMPIVTTNLWQAFRHGLPDDGIRRLLPMSLVFVVFTALGAMLLTSIEEELLFISLGVIVVGFSLLNLLGSTLSVPPRHEVWAGPFTGMVAGLLNGISTVNGPPLAMYLVGIQLAKDDFVKAYGLVALFGSVPLALSYIGVGIFGFHEFVISSIALVPVFLGMWAGQTVRNHIDKELFRKVLLVALVLLGANLIRRGLF</sequence>
<dbReference type="EMBL" id="PNRG01000005">
    <property type="protein sequence ID" value="PMR82051.1"/>
    <property type="molecule type" value="Genomic_DNA"/>
</dbReference>
<comment type="caution">
    <text evidence="9">The sequence shown here is derived from an EMBL/GenBank/DDBJ whole genome shotgun (WGS) entry which is preliminary data.</text>
</comment>
<evidence type="ECO:0000256" key="2">
    <source>
        <dbReference type="ARBA" id="ARBA00009142"/>
    </source>
</evidence>
<evidence type="ECO:0000256" key="3">
    <source>
        <dbReference type="ARBA" id="ARBA00022448"/>
    </source>
</evidence>
<dbReference type="PANTHER" id="PTHR30269">
    <property type="entry name" value="TRANSMEMBRANE PROTEIN YFCA"/>
    <property type="match status" value="1"/>
</dbReference>
<feature type="transmembrane region" description="Helical" evidence="8">
    <location>
        <begin position="156"/>
        <end position="177"/>
    </location>
</feature>
<evidence type="ECO:0000313" key="9">
    <source>
        <dbReference type="EMBL" id="PMR82051.1"/>
    </source>
</evidence>
<dbReference type="GO" id="GO:0005886">
    <property type="term" value="C:plasma membrane"/>
    <property type="evidence" value="ECO:0007669"/>
    <property type="project" value="UniProtKB-SubCell"/>
</dbReference>
<dbReference type="Pfam" id="PF01925">
    <property type="entry name" value="TauE"/>
    <property type="match status" value="1"/>
</dbReference>
<evidence type="ECO:0000256" key="4">
    <source>
        <dbReference type="ARBA" id="ARBA00022475"/>
    </source>
</evidence>
<feature type="transmembrane region" description="Helical" evidence="8">
    <location>
        <begin position="118"/>
        <end position="136"/>
    </location>
</feature>
<evidence type="ECO:0000256" key="8">
    <source>
        <dbReference type="RuleBase" id="RU363041"/>
    </source>
</evidence>
<dbReference type="InterPro" id="IPR052017">
    <property type="entry name" value="TSUP"/>
</dbReference>
<feature type="transmembrane region" description="Helical" evidence="8">
    <location>
        <begin position="50"/>
        <end position="73"/>
    </location>
</feature>
<feature type="transmembrane region" description="Helical" evidence="8">
    <location>
        <begin position="216"/>
        <end position="232"/>
    </location>
</feature>
<feature type="transmembrane region" description="Helical" evidence="8">
    <location>
        <begin position="93"/>
        <end position="111"/>
    </location>
</feature>
<proteinExistence type="inferred from homology"/>
<name>A0A2N7UNQ3_9GAMM</name>
<organism evidence="9 10">
    <name type="scientific">Halomonas urumqiensis</name>
    <dbReference type="NCBI Taxonomy" id="1684789"/>
    <lineage>
        <taxon>Bacteria</taxon>
        <taxon>Pseudomonadati</taxon>
        <taxon>Pseudomonadota</taxon>
        <taxon>Gammaproteobacteria</taxon>
        <taxon>Oceanospirillales</taxon>
        <taxon>Halomonadaceae</taxon>
        <taxon>Halomonas</taxon>
    </lineage>
</organism>
<keyword evidence="7 8" id="KW-0472">Membrane</keyword>
<keyword evidence="6 8" id="KW-1133">Transmembrane helix</keyword>
<keyword evidence="4 8" id="KW-1003">Cell membrane</keyword>
<feature type="transmembrane region" description="Helical" evidence="8">
    <location>
        <begin position="24"/>
        <end position="43"/>
    </location>
</feature>
<protein>
    <recommendedName>
        <fullName evidence="8">Probable membrane transporter protein</fullName>
    </recommendedName>
</protein>
<evidence type="ECO:0000256" key="1">
    <source>
        <dbReference type="ARBA" id="ARBA00004651"/>
    </source>
</evidence>
<comment type="similarity">
    <text evidence="2 8">Belongs to the 4-toluene sulfonate uptake permease (TSUP) (TC 2.A.102) family.</text>
</comment>
<keyword evidence="10" id="KW-1185">Reference proteome</keyword>
<feature type="transmembrane region" description="Helical" evidence="8">
    <location>
        <begin position="189"/>
        <end position="210"/>
    </location>
</feature>
<accession>A0A2N7UNQ3</accession>
<evidence type="ECO:0000313" key="10">
    <source>
        <dbReference type="Proteomes" id="UP000235547"/>
    </source>
</evidence>